<feature type="transmembrane region" description="Helical" evidence="2">
    <location>
        <begin position="82"/>
        <end position="106"/>
    </location>
</feature>
<organism evidence="3">
    <name type="scientific">Darwinula stevensoni</name>
    <dbReference type="NCBI Taxonomy" id="69355"/>
    <lineage>
        <taxon>Eukaryota</taxon>
        <taxon>Metazoa</taxon>
        <taxon>Ecdysozoa</taxon>
        <taxon>Arthropoda</taxon>
        <taxon>Crustacea</taxon>
        <taxon>Oligostraca</taxon>
        <taxon>Ostracoda</taxon>
        <taxon>Podocopa</taxon>
        <taxon>Podocopida</taxon>
        <taxon>Darwinulocopina</taxon>
        <taxon>Darwinuloidea</taxon>
        <taxon>Darwinulidae</taxon>
        <taxon>Darwinula</taxon>
    </lineage>
</organism>
<feature type="compositionally biased region" description="Basic and acidic residues" evidence="1">
    <location>
        <begin position="520"/>
        <end position="530"/>
    </location>
</feature>
<accession>A0A7R8XDR5</accession>
<proteinExistence type="predicted"/>
<evidence type="ECO:0000256" key="1">
    <source>
        <dbReference type="SAM" id="MobiDB-lite"/>
    </source>
</evidence>
<dbReference type="PANTHER" id="PTHR39960">
    <property type="entry name" value="LD34147P"/>
    <property type="match status" value="1"/>
</dbReference>
<keyword evidence="2" id="KW-0472">Membrane</keyword>
<dbReference type="EMBL" id="CAJPEV010000975">
    <property type="protein sequence ID" value="CAG0889865.1"/>
    <property type="molecule type" value="Genomic_DNA"/>
</dbReference>
<sequence length="560" mass="62719">MSYIKIRVILDQEKDVLKQDGTPWHTAVFAFRAIEETKVQVWKRLPRNCSDLDTRNTHDTGSNSALRQPHPINRALSVEAEVFLIMCTPSIPCLLLVFLFSSGILFSSSSARAKAQRGGQGASNENIKEAILSMQGSLLALGDKLQRHEYRSNHVGEQTLQSLRRLDGARAGADKNMENIAVQLGRMDVRIAKMEKLMEQENQHEREQLMKISDTIASLVQLVSGRIDQIQEVAESNGEIIKRLRRIERKSETALESSGCDKMKDLEAQWEKNLKETETSLNLFRDGIKLMSEQLDLNPEKEEKRSTGMQLVVEALRDLNETVSKGFRSQEQGMAAARADAEIGGLGKLEQVMLDSADLVLSTKKRLEYGIQQILQEVGDAVKTQSARLDESLSKEIVETRTWILGNQSQELREVTQGLDGEIKQVWRQIGVLYNQLSLSQDVLMTVENQTKTYVNGSLDKVGRMNNQVGMVMERMADVEDNLNYLLGRMSLVVDEFNQMKKALGDQFNALRSDMDEVNKGVSPEEKLAEEGVGDVTELPVGPIQLTQGPPEETTGSNET</sequence>
<dbReference type="AlphaFoldDB" id="A0A7R8XDR5"/>
<keyword evidence="2" id="KW-0812">Transmembrane</keyword>
<keyword evidence="2" id="KW-1133">Transmembrane helix</keyword>
<dbReference type="PANTHER" id="PTHR39960:SF1">
    <property type="entry name" value="LD34147P"/>
    <property type="match status" value="1"/>
</dbReference>
<gene>
    <name evidence="3" type="ORF">DSTB1V02_LOCUS5731</name>
</gene>
<keyword evidence="4" id="KW-1185">Reference proteome</keyword>
<dbReference type="Proteomes" id="UP000677054">
    <property type="component" value="Unassembled WGS sequence"/>
</dbReference>
<protein>
    <submittedName>
        <fullName evidence="3">Uncharacterized protein</fullName>
    </submittedName>
</protein>
<evidence type="ECO:0000313" key="4">
    <source>
        <dbReference type="Proteomes" id="UP000677054"/>
    </source>
</evidence>
<feature type="region of interest" description="Disordered" evidence="1">
    <location>
        <begin position="520"/>
        <end position="560"/>
    </location>
</feature>
<dbReference type="OrthoDB" id="8190635at2759"/>
<dbReference type="EMBL" id="LR900492">
    <property type="protein sequence ID" value="CAD7245865.1"/>
    <property type="molecule type" value="Genomic_DNA"/>
</dbReference>
<name>A0A7R8XDR5_9CRUS</name>
<reference evidence="3" key="1">
    <citation type="submission" date="2020-11" db="EMBL/GenBank/DDBJ databases">
        <authorList>
            <person name="Tran Van P."/>
        </authorList>
    </citation>
    <scope>NUCLEOTIDE SEQUENCE</scope>
</reference>
<evidence type="ECO:0000313" key="3">
    <source>
        <dbReference type="EMBL" id="CAD7245865.1"/>
    </source>
</evidence>
<evidence type="ECO:0000256" key="2">
    <source>
        <dbReference type="SAM" id="Phobius"/>
    </source>
</evidence>
<dbReference type="GO" id="GO:0005886">
    <property type="term" value="C:plasma membrane"/>
    <property type="evidence" value="ECO:0007669"/>
    <property type="project" value="TreeGrafter"/>
</dbReference>